<keyword evidence="11" id="KW-1185">Reference proteome</keyword>
<evidence type="ECO:0000256" key="7">
    <source>
        <dbReference type="SAM" id="MobiDB-lite"/>
    </source>
</evidence>
<gene>
    <name evidence="10" type="primary">GPAT9-1</name>
    <name evidence="10" type="ORF">SELMODRAFT_90219</name>
</gene>
<dbReference type="HOGENOM" id="CLU_028504_1_0_1"/>
<dbReference type="PANTHER" id="PTHR15486:SF0">
    <property type="entry name" value="GLYCEROL-3-PHOSPHATE ACYLTRANSFERASE 1"/>
    <property type="match status" value="1"/>
</dbReference>
<dbReference type="PANTHER" id="PTHR15486">
    <property type="entry name" value="ANCIENT UBIQUITOUS PROTEIN"/>
    <property type="match status" value="1"/>
</dbReference>
<dbReference type="Pfam" id="PF01553">
    <property type="entry name" value="Acyltransferase"/>
    <property type="match status" value="1"/>
</dbReference>
<dbReference type="Pfam" id="PF23270">
    <property type="entry name" value="HAD_RAM2_N"/>
    <property type="match status" value="1"/>
</dbReference>
<dbReference type="GO" id="GO:0016020">
    <property type="term" value="C:membrane"/>
    <property type="evidence" value="ECO:0000318"/>
    <property type="project" value="GO_Central"/>
</dbReference>
<evidence type="ECO:0000313" key="11">
    <source>
        <dbReference type="Proteomes" id="UP000001514"/>
    </source>
</evidence>
<proteinExistence type="inferred from homology"/>
<dbReference type="GO" id="GO:0016791">
    <property type="term" value="F:phosphatase activity"/>
    <property type="evidence" value="ECO:0000318"/>
    <property type="project" value="GO_Central"/>
</dbReference>
<dbReference type="KEGG" id="smo:SELMODRAFT_90219"/>
<feature type="transmembrane region" description="Helical" evidence="8">
    <location>
        <begin position="266"/>
        <end position="283"/>
    </location>
</feature>
<evidence type="ECO:0000256" key="1">
    <source>
        <dbReference type="ARBA" id="ARBA00004141"/>
    </source>
</evidence>
<feature type="transmembrane region" description="Helical" evidence="8">
    <location>
        <begin position="78"/>
        <end position="99"/>
    </location>
</feature>
<dbReference type="SMART" id="SM00563">
    <property type="entry name" value="PlsC"/>
    <property type="match status" value="1"/>
</dbReference>
<dbReference type="InterPro" id="IPR056462">
    <property type="entry name" value="HAD_RAM2/GPAT1-8"/>
</dbReference>
<dbReference type="GO" id="GO:0010143">
    <property type="term" value="P:cutin biosynthetic process"/>
    <property type="evidence" value="ECO:0000318"/>
    <property type="project" value="GO_Central"/>
</dbReference>
<keyword evidence="4 8" id="KW-0812">Transmembrane</keyword>
<dbReference type="Proteomes" id="UP000001514">
    <property type="component" value="Unassembled WGS sequence"/>
</dbReference>
<evidence type="ECO:0000256" key="8">
    <source>
        <dbReference type="SAM" id="Phobius"/>
    </source>
</evidence>
<dbReference type="SUPFAM" id="SSF69593">
    <property type="entry name" value="Glycerol-3-phosphate (1)-acyltransferase"/>
    <property type="match status" value="1"/>
</dbReference>
<evidence type="ECO:0000256" key="5">
    <source>
        <dbReference type="ARBA" id="ARBA00022989"/>
    </source>
</evidence>
<keyword evidence="3" id="KW-0808">Transferase</keyword>
<reference evidence="10 11" key="1">
    <citation type="journal article" date="2011" name="Science">
        <title>The Selaginella genome identifies genetic changes associated with the evolution of vascular plants.</title>
        <authorList>
            <person name="Banks J.A."/>
            <person name="Nishiyama T."/>
            <person name="Hasebe M."/>
            <person name="Bowman J.L."/>
            <person name="Gribskov M."/>
            <person name="dePamphilis C."/>
            <person name="Albert V.A."/>
            <person name="Aono N."/>
            <person name="Aoyama T."/>
            <person name="Ambrose B.A."/>
            <person name="Ashton N.W."/>
            <person name="Axtell M.J."/>
            <person name="Barker E."/>
            <person name="Barker M.S."/>
            <person name="Bennetzen J.L."/>
            <person name="Bonawitz N.D."/>
            <person name="Chapple C."/>
            <person name="Cheng C."/>
            <person name="Correa L.G."/>
            <person name="Dacre M."/>
            <person name="DeBarry J."/>
            <person name="Dreyer I."/>
            <person name="Elias M."/>
            <person name="Engstrom E.M."/>
            <person name="Estelle M."/>
            <person name="Feng L."/>
            <person name="Finet C."/>
            <person name="Floyd S.K."/>
            <person name="Frommer W.B."/>
            <person name="Fujita T."/>
            <person name="Gramzow L."/>
            <person name="Gutensohn M."/>
            <person name="Harholt J."/>
            <person name="Hattori M."/>
            <person name="Heyl A."/>
            <person name="Hirai T."/>
            <person name="Hiwatashi Y."/>
            <person name="Ishikawa M."/>
            <person name="Iwata M."/>
            <person name="Karol K.G."/>
            <person name="Koehler B."/>
            <person name="Kolukisaoglu U."/>
            <person name="Kubo M."/>
            <person name="Kurata T."/>
            <person name="Lalonde S."/>
            <person name="Li K."/>
            <person name="Li Y."/>
            <person name="Litt A."/>
            <person name="Lyons E."/>
            <person name="Manning G."/>
            <person name="Maruyama T."/>
            <person name="Michael T.P."/>
            <person name="Mikami K."/>
            <person name="Miyazaki S."/>
            <person name="Morinaga S."/>
            <person name="Murata T."/>
            <person name="Mueller-Roeber B."/>
            <person name="Nelson D.R."/>
            <person name="Obara M."/>
            <person name="Oguri Y."/>
            <person name="Olmstead R.G."/>
            <person name="Onodera N."/>
            <person name="Petersen B.L."/>
            <person name="Pils B."/>
            <person name="Prigge M."/>
            <person name="Rensing S.A."/>
            <person name="Riano-Pachon D.M."/>
            <person name="Roberts A.W."/>
            <person name="Sato Y."/>
            <person name="Scheller H.V."/>
            <person name="Schulz B."/>
            <person name="Schulz C."/>
            <person name="Shakirov E.V."/>
            <person name="Shibagaki N."/>
            <person name="Shinohara N."/>
            <person name="Shippen D.E."/>
            <person name="Soerensen I."/>
            <person name="Sotooka R."/>
            <person name="Sugimoto N."/>
            <person name="Sugita M."/>
            <person name="Sumikawa N."/>
            <person name="Tanurdzic M."/>
            <person name="Theissen G."/>
            <person name="Ulvskov P."/>
            <person name="Wakazuki S."/>
            <person name="Weng J.K."/>
            <person name="Willats W.W."/>
            <person name="Wipf D."/>
            <person name="Wolf P.G."/>
            <person name="Yang L."/>
            <person name="Zimmer A.D."/>
            <person name="Zhu Q."/>
            <person name="Mitros T."/>
            <person name="Hellsten U."/>
            <person name="Loque D."/>
            <person name="Otillar R."/>
            <person name="Salamov A."/>
            <person name="Schmutz J."/>
            <person name="Shapiro H."/>
            <person name="Lindquist E."/>
            <person name="Lucas S."/>
            <person name="Rokhsar D."/>
            <person name="Grigoriev I.V."/>
        </authorList>
    </citation>
    <scope>NUCLEOTIDE SEQUENCE [LARGE SCALE GENOMIC DNA]</scope>
</reference>
<organism evidence="11">
    <name type="scientific">Selaginella moellendorffii</name>
    <name type="common">Spikemoss</name>
    <dbReference type="NCBI Taxonomy" id="88036"/>
    <lineage>
        <taxon>Eukaryota</taxon>
        <taxon>Viridiplantae</taxon>
        <taxon>Streptophyta</taxon>
        <taxon>Embryophyta</taxon>
        <taxon>Tracheophyta</taxon>
        <taxon>Lycopodiopsida</taxon>
        <taxon>Selaginellales</taxon>
        <taxon>Selaginellaceae</taxon>
        <taxon>Selaginella</taxon>
    </lineage>
</organism>
<evidence type="ECO:0000256" key="2">
    <source>
        <dbReference type="ARBA" id="ARBA00007937"/>
    </source>
</evidence>
<dbReference type="eggNOG" id="ENOG502QQTS">
    <property type="taxonomic scope" value="Eukaryota"/>
</dbReference>
<dbReference type="Gramene" id="EFJ30080">
    <property type="protein sequence ID" value="EFJ30080"/>
    <property type="gene ID" value="SELMODRAFT_90219"/>
</dbReference>
<sequence length="545" mass="59438">MAATRGAAAPSPPPPKHHQHDAAAAPPTFADSIENCCLDGRDAASVVSDLHGTLLRSANSFPYFFLVAFEAGGGFPRALLLLVMYPLILAAGALVSTSLATRLSIFIAVCGARESAVATVAHAVLPKFFLEDMHPDAYRVFMACPRRIVVTATPRMLAEPFLREFLGVERVVGPELEVTRGGICTGFVRGGDGSSEEQAFRDCFADQRPGIGLCSSDRAPESRFLPLCKEAYLVPSSKAVDPVPRSLYPKPLVFHDGRFAIRPTPLAALAIFLWLPFGFLLAIPRMLVAVLSPSVPLAGFLEALLGLQIRMRGSPPAAARIHGHGVLFVATHRMLVDPLFLSVCASRRVTAVTYSISRVSELLAPIKTMRLTRSRSQDARAIRALLAQGDLVMCPEGTTCREPYLLRFSSLFAELTDIIVPVAVAVRFQFFHGSTARGWKALDPLFFLLNPFPAYTIEFLDRVPDEWTVSSGKRTSIEVANFVQEKLARALGYECTNFTRRDKYRMLAGNDGIVKGERSTHEKIHAKVAGGRFLGLFQCRQGGKI</sequence>
<dbReference type="GeneID" id="9651643"/>
<dbReference type="OMA" id="MNTHVSM"/>
<comment type="subcellular location">
    <subcellularLocation>
        <location evidence="1">Membrane</location>
        <topology evidence="1">Multi-pass membrane protein</topology>
    </subcellularLocation>
</comment>
<dbReference type="InterPro" id="IPR002123">
    <property type="entry name" value="Plipid/glycerol_acylTrfase"/>
</dbReference>
<feature type="region of interest" description="Disordered" evidence="7">
    <location>
        <begin position="1"/>
        <end position="24"/>
    </location>
</feature>
<feature type="domain" description="Phospholipid/glycerol acyltransferase" evidence="9">
    <location>
        <begin position="326"/>
        <end position="427"/>
    </location>
</feature>
<keyword evidence="5 8" id="KW-1133">Transmembrane helix</keyword>
<evidence type="ECO:0000259" key="9">
    <source>
        <dbReference type="SMART" id="SM00563"/>
    </source>
</evidence>
<evidence type="ECO:0000256" key="3">
    <source>
        <dbReference type="ARBA" id="ARBA00022679"/>
    </source>
</evidence>
<dbReference type="SUPFAM" id="SSF56784">
    <property type="entry name" value="HAD-like"/>
    <property type="match status" value="1"/>
</dbReference>
<evidence type="ECO:0000256" key="6">
    <source>
        <dbReference type="ARBA" id="ARBA00023136"/>
    </source>
</evidence>
<protein>
    <submittedName>
        <fullName evidence="10">Uncharacterized protein GPAT9-1</fullName>
    </submittedName>
</protein>
<evidence type="ECO:0000256" key="4">
    <source>
        <dbReference type="ARBA" id="ARBA00022692"/>
    </source>
</evidence>
<comment type="similarity">
    <text evidence="2">Belongs to the GPAT/DAPAT family.</text>
</comment>
<evidence type="ECO:0000313" key="10">
    <source>
        <dbReference type="EMBL" id="EFJ30080.1"/>
    </source>
</evidence>
<dbReference type="EMBL" id="GL377576">
    <property type="protein sequence ID" value="EFJ30080.1"/>
    <property type="molecule type" value="Genomic_DNA"/>
</dbReference>
<accession>D8RC77</accession>
<dbReference type="GO" id="GO:0090447">
    <property type="term" value="F:glycerol-3-phosphate 2-O-acyltransferase activity"/>
    <property type="evidence" value="ECO:0000318"/>
    <property type="project" value="GO_Central"/>
</dbReference>
<name>D8RC77_SELML</name>
<dbReference type="InParanoid" id="D8RC77"/>
<dbReference type="InterPro" id="IPR036412">
    <property type="entry name" value="HAD-like_sf"/>
</dbReference>
<dbReference type="AlphaFoldDB" id="D8RC77"/>
<keyword evidence="6 8" id="KW-0472">Membrane</keyword>